<protein>
    <recommendedName>
        <fullName evidence="8">Probable subtilase-type protease inhibitor</fullName>
    </recommendedName>
</protein>
<dbReference type="HAMAP" id="MF_00778">
    <property type="entry name" value="SSI"/>
    <property type="match status" value="1"/>
</dbReference>
<dbReference type="GeneID" id="97373657"/>
<comment type="subunit">
    <text evidence="3 8">Homodimer.</text>
</comment>
<evidence type="ECO:0000256" key="2">
    <source>
        <dbReference type="ARBA" id="ARBA00010472"/>
    </source>
</evidence>
<dbReference type="SUPFAM" id="SSF55399">
    <property type="entry name" value="Subtilisin inhibitor"/>
    <property type="match status" value="1"/>
</dbReference>
<dbReference type="InterPro" id="IPR023549">
    <property type="entry name" value="Subtilisin_inhibitor"/>
</dbReference>
<feature type="site" description="Reactive bond" evidence="8">
    <location>
        <begin position="114"/>
        <end position="115"/>
    </location>
</feature>
<keyword evidence="6 8" id="KW-0722">Serine protease inhibitor</keyword>
<evidence type="ECO:0000256" key="8">
    <source>
        <dbReference type="HAMAP-Rule" id="MF_00778"/>
    </source>
</evidence>
<dbReference type="Pfam" id="PF00720">
    <property type="entry name" value="SSI"/>
    <property type="match status" value="1"/>
</dbReference>
<dbReference type="InterPro" id="IPR036819">
    <property type="entry name" value="Subtilisin_inhibitor-like_sf"/>
</dbReference>
<accession>A0A4Q9HR98</accession>
<dbReference type="GO" id="GO:0005576">
    <property type="term" value="C:extracellular region"/>
    <property type="evidence" value="ECO:0007669"/>
    <property type="project" value="UniProtKB-SubCell"/>
</dbReference>
<dbReference type="PROSITE" id="PS00999">
    <property type="entry name" value="SSI"/>
    <property type="match status" value="1"/>
</dbReference>
<comment type="caution">
    <text evidence="11">The sequence shown here is derived from an EMBL/GenBank/DDBJ whole genome shotgun (WGS) entry which is preliminary data.</text>
</comment>
<comment type="subcellular location">
    <subcellularLocation>
        <location evidence="1 8">Secreted</location>
    </subcellularLocation>
</comment>
<dbReference type="InterPro" id="IPR000691">
    <property type="entry name" value="Prot_inh_I16_SSI"/>
</dbReference>
<dbReference type="EMBL" id="SIXH01000219">
    <property type="protein sequence ID" value="TBO57494.1"/>
    <property type="molecule type" value="Genomic_DNA"/>
</dbReference>
<evidence type="ECO:0000256" key="7">
    <source>
        <dbReference type="ARBA" id="ARBA00023157"/>
    </source>
</evidence>
<evidence type="ECO:0000256" key="3">
    <source>
        <dbReference type="ARBA" id="ARBA00011738"/>
    </source>
</evidence>
<evidence type="ECO:0000256" key="1">
    <source>
        <dbReference type="ARBA" id="ARBA00004613"/>
    </source>
</evidence>
<evidence type="ECO:0000256" key="5">
    <source>
        <dbReference type="ARBA" id="ARBA00022690"/>
    </source>
</evidence>
<evidence type="ECO:0000259" key="10">
    <source>
        <dbReference type="Pfam" id="PF00720"/>
    </source>
</evidence>
<evidence type="ECO:0000256" key="9">
    <source>
        <dbReference type="RuleBase" id="RU003471"/>
    </source>
</evidence>
<evidence type="ECO:0000256" key="4">
    <source>
        <dbReference type="ARBA" id="ARBA00022525"/>
    </source>
</evidence>
<feature type="chain" id="PRO_5021053036" description="Probable subtilase-type protease inhibitor" evidence="8">
    <location>
        <begin position="28"/>
        <end position="154"/>
    </location>
</feature>
<comment type="similarity">
    <text evidence="2 8 9">Belongs to the protease inhibitor I16 (SSI) family.</text>
</comment>
<evidence type="ECO:0000313" key="12">
    <source>
        <dbReference type="Proteomes" id="UP000292452"/>
    </source>
</evidence>
<dbReference type="RefSeq" id="WP_052855441.1">
    <property type="nucleotide sequence ID" value="NZ_NDXL01000003.1"/>
</dbReference>
<comment type="function">
    <text evidence="8">Strong inhibitor of bacterial serine proteases such as subtilisin.</text>
</comment>
<evidence type="ECO:0000313" key="11">
    <source>
        <dbReference type="EMBL" id="TBO57494.1"/>
    </source>
</evidence>
<feature type="disulfide bond" evidence="8">
    <location>
        <begin position="112"/>
        <end position="142"/>
    </location>
</feature>
<feature type="disulfide bond" evidence="8">
    <location>
        <begin position="74"/>
        <end position="89"/>
    </location>
</feature>
<organism evidence="11 12">
    <name type="scientific">Streptomyces kasugaensis</name>
    <dbReference type="NCBI Taxonomy" id="1946"/>
    <lineage>
        <taxon>Bacteria</taxon>
        <taxon>Bacillati</taxon>
        <taxon>Actinomycetota</taxon>
        <taxon>Actinomycetes</taxon>
        <taxon>Kitasatosporales</taxon>
        <taxon>Streptomycetaceae</taxon>
        <taxon>Streptomyces</taxon>
    </lineage>
</organism>
<evidence type="ECO:0000256" key="6">
    <source>
        <dbReference type="ARBA" id="ARBA00022900"/>
    </source>
</evidence>
<dbReference type="Proteomes" id="UP000292452">
    <property type="component" value="Unassembled WGS sequence"/>
</dbReference>
<dbReference type="GO" id="GO:0004867">
    <property type="term" value="F:serine-type endopeptidase inhibitor activity"/>
    <property type="evidence" value="ECO:0007669"/>
    <property type="project" value="UniProtKB-UniRule"/>
</dbReference>
<proteinExistence type="inferred from homology"/>
<keyword evidence="12" id="KW-1185">Reference proteome</keyword>
<dbReference type="AlphaFoldDB" id="A0A4Q9HR98"/>
<dbReference type="OrthoDB" id="3542626at2"/>
<keyword evidence="7 8" id="KW-1015">Disulfide bond</keyword>
<dbReference type="InterPro" id="IPR020054">
    <property type="entry name" value="Prot_inh_SSI_I16_CS"/>
</dbReference>
<sequence length="154" mass="15554" precursor="true">MRYITGGIALGAALVFGALATTAPATAAPTAPTTAPAQSARTTGLYAPTALVLTVGQGESRATATVQRAVTLSCAPSASGSHPDPKAACAQLRSVSGDFTEVTEAGTTGRVCTKEWAPIVVTADGVWQGSRVSYTYTFANSCAMTDGKGSVFEF</sequence>
<keyword evidence="4 8" id="KW-0964">Secreted</keyword>
<feature type="signal peptide" evidence="8">
    <location>
        <begin position="1"/>
        <end position="27"/>
    </location>
</feature>
<keyword evidence="8" id="KW-0732">Signal</keyword>
<dbReference type="PRINTS" id="PR00294">
    <property type="entry name" value="SSBTLNINHBTR"/>
</dbReference>
<name>A0A4Q9HR98_STRKA</name>
<keyword evidence="5 8" id="KW-0646">Protease inhibitor</keyword>
<gene>
    <name evidence="8" type="primary">sti</name>
    <name evidence="11" type="ORF">EYS09_22385</name>
</gene>
<dbReference type="Gene3D" id="3.30.350.10">
    <property type="entry name" value="Subtilisin inhibitor-like"/>
    <property type="match status" value="1"/>
</dbReference>
<reference evidence="11 12" key="1">
    <citation type="submission" date="2019-02" db="EMBL/GenBank/DDBJ databases">
        <title>Draft Genome Sequence of Streptomyces sp. AM-2504, identified by 16S rRNA comparative analysis as a Streptomyces Kasugaensis strain.</title>
        <authorList>
            <person name="Napolioni V."/>
            <person name="Giuliodori A.M."/>
            <person name="Spurio R."/>
            <person name="Fabbretti A."/>
        </authorList>
    </citation>
    <scope>NUCLEOTIDE SEQUENCE [LARGE SCALE GENOMIC DNA]</scope>
    <source>
        <strain evidence="11 12">AM-2504</strain>
    </source>
</reference>
<feature type="domain" description="Subtilisin inhibitor" evidence="10">
    <location>
        <begin position="47"/>
        <end position="140"/>
    </location>
</feature>